<reference evidence="1" key="1">
    <citation type="submission" date="2019-02" db="EMBL/GenBank/DDBJ databases">
        <authorList>
            <person name="Gruber-Vodicka R. H."/>
            <person name="Seah K. B. B."/>
        </authorList>
    </citation>
    <scope>NUCLEOTIDE SEQUENCE</scope>
    <source>
        <strain evidence="1">BECK_BZ15</strain>
    </source>
</reference>
<sequence length="174" mass="20483">MVILYQSFDGRDGGETYSERCVLVFIHRGRPARFRVKQFFQTRSRAGNKQNNRIFHEHGRHSHHGYKCYHHPSGNHGWYPRLQRHPRTRCRPSSNIWKVAIALTIFSMDSQQSYVSKPSRYWKKPRRSYLPSRNILLDECMDRKLAREITGHAVTTVQKAGWTSFKNGNLLRAA</sequence>
<organism evidence="1">
    <name type="scientific">Candidatus Kentrum sp. FW</name>
    <dbReference type="NCBI Taxonomy" id="2126338"/>
    <lineage>
        <taxon>Bacteria</taxon>
        <taxon>Pseudomonadati</taxon>
        <taxon>Pseudomonadota</taxon>
        <taxon>Gammaproteobacteria</taxon>
        <taxon>Candidatus Kentrum</taxon>
    </lineage>
</organism>
<gene>
    <name evidence="1" type="ORF">BECKFW1821A_GA0114235_11225</name>
</gene>
<accession>A0A450T5Q5</accession>
<dbReference type="EMBL" id="CAADEW010000122">
    <property type="protein sequence ID" value="VFJ62085.1"/>
    <property type="molecule type" value="Genomic_DNA"/>
</dbReference>
<dbReference type="AlphaFoldDB" id="A0A450T5Q5"/>
<protein>
    <submittedName>
        <fullName evidence="1">Uncharacterized protein</fullName>
    </submittedName>
</protein>
<name>A0A450T5Q5_9GAMM</name>
<evidence type="ECO:0000313" key="1">
    <source>
        <dbReference type="EMBL" id="VFJ62085.1"/>
    </source>
</evidence>
<proteinExistence type="predicted"/>